<dbReference type="GO" id="GO:0000160">
    <property type="term" value="P:phosphorelay signal transduction system"/>
    <property type="evidence" value="ECO:0007669"/>
    <property type="project" value="UniProtKB-KW"/>
</dbReference>
<keyword evidence="6" id="KW-1133">Transmembrane helix</keyword>
<feature type="transmembrane region" description="Helical" evidence="6">
    <location>
        <begin position="196"/>
        <end position="215"/>
    </location>
</feature>
<dbReference type="EC" id="2.7.13.3" evidence="2"/>
<dbReference type="AlphaFoldDB" id="A0A238D1G8"/>
<dbReference type="EMBL" id="FLMQ01000045">
    <property type="protein sequence ID" value="SBP87103.1"/>
    <property type="molecule type" value="Genomic_DNA"/>
</dbReference>
<keyword evidence="4 8" id="KW-0418">Kinase</keyword>
<evidence type="ECO:0000259" key="7">
    <source>
        <dbReference type="SMART" id="SM00387"/>
    </source>
</evidence>
<protein>
    <recommendedName>
        <fullName evidence="2">histidine kinase</fullName>
        <ecNumber evidence="2">2.7.13.3</ecNumber>
    </recommendedName>
</protein>
<dbReference type="GO" id="GO:0004673">
    <property type="term" value="F:protein histidine kinase activity"/>
    <property type="evidence" value="ECO:0007669"/>
    <property type="project" value="UniProtKB-EC"/>
</dbReference>
<evidence type="ECO:0000313" key="9">
    <source>
        <dbReference type="Proteomes" id="UP000214566"/>
    </source>
</evidence>
<evidence type="ECO:0000256" key="5">
    <source>
        <dbReference type="ARBA" id="ARBA00023012"/>
    </source>
</evidence>
<keyword evidence="9" id="KW-1185">Reference proteome</keyword>
<keyword evidence="6" id="KW-0812">Transmembrane</keyword>
<evidence type="ECO:0000313" key="8">
    <source>
        <dbReference type="EMBL" id="SBP87103.1"/>
    </source>
</evidence>
<keyword evidence="6" id="KW-0472">Membrane</keyword>
<feature type="transmembrane region" description="Helical" evidence="6">
    <location>
        <begin position="164"/>
        <end position="184"/>
    </location>
</feature>
<feature type="transmembrane region" description="Helical" evidence="6">
    <location>
        <begin position="412"/>
        <end position="430"/>
    </location>
</feature>
<dbReference type="Gene3D" id="3.30.565.10">
    <property type="entry name" value="Histidine kinase-like ATPase, C-terminal domain"/>
    <property type="match status" value="1"/>
</dbReference>
<evidence type="ECO:0000256" key="1">
    <source>
        <dbReference type="ARBA" id="ARBA00000085"/>
    </source>
</evidence>
<feature type="transmembrane region" description="Helical" evidence="6">
    <location>
        <begin position="227"/>
        <end position="247"/>
    </location>
</feature>
<comment type="catalytic activity">
    <reaction evidence="1">
        <text>ATP + protein L-histidine = ADP + protein N-phospho-L-histidine.</text>
        <dbReference type="EC" id="2.7.13.3"/>
    </reaction>
</comment>
<dbReference type="Proteomes" id="UP000214566">
    <property type="component" value="Unassembled WGS sequence"/>
</dbReference>
<feature type="transmembrane region" description="Helical" evidence="6">
    <location>
        <begin position="254"/>
        <end position="272"/>
    </location>
</feature>
<gene>
    <name evidence="8" type="ORF">THIARS_50351</name>
</gene>
<sequence>MARPGERMQSSMAPSRVIIMALFLAFGLSVAAAWTALRQPWLGLELGVAARVGQTSAPARIVVDGVSPGGPAAALPAGVWLSAIAAAPSGAAPGPFIHLVPEDLIEDPDFFDSYADMRRLFARQSQIADVLSGPVLLRWTGPDGTRGETRVKPAPWRPMRTLPVMFWFQIAVGVLAWLLGAWVWALRPRDWAARMLAAAGLLLLVTTAAAAVYSTRELALPGEVFRALSALNHLGAISFGMAMAGLFMMYPRPLANPAALLVLPLVFLPWWGLDTWQFVPSQNWGGRLPILVEMLLAISLAVVQWHRARLHPADRAALRWFNMSALFGSLLFVVVTAGSNLLAVFPPISQGYAFGFFLVVFGGLAFGIGRYRLFDLDRWAYRLLLWALGVVAVVALDLMLALAVGFNPGPSLVVTLLICGALYFPVRQWLWGRMVQKPPAPMHVVLPQVVEVAFTPGAMAREQRWLNLLQNLFNPLQSKPQEGGEGKEVILGAEGLELQVPSTGGMAARRLVGRNGGLKLFSPQDVAFVRSLCSLLDQAAGGRDAFVQGVEQERRRIAQDLHDELGAKLLTALHSTGDARLRTLLEDAIAQMRMVVRGLAQPELPQADFLADLRHDTAQRLAVAGIALDWPITGQDAEADGAAWQGMHLDALQQYQLRGLLHEAITNAIRHAGAKRVQVRLKREGVHLRLQIGDDGRGFDPLRAPEGQGLRSMRTRAHALGGEVHWHSRSARFDATEGTISGAPGEQTPGGTQVEINWPAQPASVTPAARLIRDGW</sequence>
<accession>A0A238D1G8</accession>
<dbReference type="InterPro" id="IPR050482">
    <property type="entry name" value="Sensor_HK_TwoCompSys"/>
</dbReference>
<dbReference type="Pfam" id="PF02518">
    <property type="entry name" value="HATPase_c"/>
    <property type="match status" value="1"/>
</dbReference>
<feature type="domain" description="Histidine kinase/HSP90-like ATPase" evidence="7">
    <location>
        <begin position="652"/>
        <end position="762"/>
    </location>
</feature>
<evidence type="ECO:0000256" key="2">
    <source>
        <dbReference type="ARBA" id="ARBA00012438"/>
    </source>
</evidence>
<feature type="transmembrane region" description="Helical" evidence="6">
    <location>
        <begin position="351"/>
        <end position="371"/>
    </location>
</feature>
<evidence type="ECO:0000256" key="6">
    <source>
        <dbReference type="SAM" id="Phobius"/>
    </source>
</evidence>
<organism evidence="8 9">
    <name type="scientific">Thiomonas delicata</name>
    <name type="common">Thiomonas cuprina</name>
    <dbReference type="NCBI Taxonomy" id="364030"/>
    <lineage>
        <taxon>Bacteria</taxon>
        <taxon>Pseudomonadati</taxon>
        <taxon>Pseudomonadota</taxon>
        <taxon>Betaproteobacteria</taxon>
        <taxon>Burkholderiales</taxon>
        <taxon>Thiomonas</taxon>
    </lineage>
</organism>
<dbReference type="PANTHER" id="PTHR24421:SF10">
    <property type="entry name" value="NITRATE_NITRITE SENSOR PROTEIN NARQ"/>
    <property type="match status" value="1"/>
</dbReference>
<reference evidence="8 9" key="1">
    <citation type="submission" date="2016-06" db="EMBL/GenBank/DDBJ databases">
        <authorList>
            <person name="Kjaerup R.B."/>
            <person name="Dalgaard T.S."/>
            <person name="Juul-Madsen H.R."/>
        </authorList>
    </citation>
    <scope>NUCLEOTIDE SEQUENCE [LARGE SCALE GENOMIC DNA]</scope>
    <source>
        <strain evidence="8 9">DSM 16361</strain>
    </source>
</reference>
<dbReference type="SMART" id="SM00387">
    <property type="entry name" value="HATPase_c"/>
    <property type="match status" value="1"/>
</dbReference>
<dbReference type="PANTHER" id="PTHR24421">
    <property type="entry name" value="NITRATE/NITRITE SENSOR PROTEIN NARX-RELATED"/>
    <property type="match status" value="1"/>
</dbReference>
<dbReference type="InterPro" id="IPR036890">
    <property type="entry name" value="HATPase_C_sf"/>
</dbReference>
<evidence type="ECO:0000256" key="4">
    <source>
        <dbReference type="ARBA" id="ARBA00022777"/>
    </source>
</evidence>
<keyword evidence="3" id="KW-0808">Transferase</keyword>
<evidence type="ECO:0000256" key="3">
    <source>
        <dbReference type="ARBA" id="ARBA00022679"/>
    </source>
</evidence>
<feature type="transmembrane region" description="Helical" evidence="6">
    <location>
        <begin position="284"/>
        <end position="303"/>
    </location>
</feature>
<name>A0A238D1G8_THIDL</name>
<feature type="transmembrane region" description="Helical" evidence="6">
    <location>
        <begin position="324"/>
        <end position="345"/>
    </location>
</feature>
<keyword evidence="5" id="KW-0902">Two-component regulatory system</keyword>
<dbReference type="CDD" id="cd16917">
    <property type="entry name" value="HATPase_UhpB-NarQ-NarX-like"/>
    <property type="match status" value="1"/>
</dbReference>
<feature type="transmembrane region" description="Helical" evidence="6">
    <location>
        <begin position="383"/>
        <end position="406"/>
    </location>
</feature>
<dbReference type="InterPro" id="IPR003594">
    <property type="entry name" value="HATPase_dom"/>
</dbReference>
<dbReference type="OrthoDB" id="8697484at2"/>
<dbReference type="SUPFAM" id="SSF55874">
    <property type="entry name" value="ATPase domain of HSP90 chaperone/DNA topoisomerase II/histidine kinase"/>
    <property type="match status" value="1"/>
</dbReference>
<proteinExistence type="predicted"/>